<keyword evidence="2" id="KW-1185">Reference proteome</keyword>
<reference evidence="2" key="1">
    <citation type="submission" date="2014-07" db="EMBL/GenBank/DDBJ databases">
        <authorList>
            <person name="Martin A.A"/>
            <person name="De Silva N."/>
        </authorList>
    </citation>
    <scope>NUCLEOTIDE SEQUENCE</scope>
</reference>
<sequence length="115" mass="13138">MKTKLHDYETSESQSVNESAESRNNITNDNLFSDSIDSVTDNEERMQVFMNVNENATESGNEDYEKMDVEKQINNPDIHFLLNMKQDVSGIIIFTNNSIPENLIYVISKGNTNNI</sequence>
<dbReference type="Proteomes" id="UP000035680">
    <property type="component" value="Unassembled WGS sequence"/>
</dbReference>
<name>A0A0K0F0X0_STRVS</name>
<accession>A0A0K0F0X0</accession>
<feature type="compositionally biased region" description="Polar residues" evidence="1">
    <location>
        <begin position="11"/>
        <end position="34"/>
    </location>
</feature>
<dbReference type="AlphaFoldDB" id="A0A0K0F0X0"/>
<organism evidence="2 3">
    <name type="scientific">Strongyloides venezuelensis</name>
    <name type="common">Threadworm</name>
    <dbReference type="NCBI Taxonomy" id="75913"/>
    <lineage>
        <taxon>Eukaryota</taxon>
        <taxon>Metazoa</taxon>
        <taxon>Ecdysozoa</taxon>
        <taxon>Nematoda</taxon>
        <taxon>Chromadorea</taxon>
        <taxon>Rhabditida</taxon>
        <taxon>Tylenchina</taxon>
        <taxon>Panagrolaimomorpha</taxon>
        <taxon>Strongyloidoidea</taxon>
        <taxon>Strongyloididae</taxon>
        <taxon>Strongyloides</taxon>
    </lineage>
</organism>
<protein>
    <submittedName>
        <fullName evidence="3">Uncharacterized protein</fullName>
    </submittedName>
</protein>
<evidence type="ECO:0000256" key="1">
    <source>
        <dbReference type="SAM" id="MobiDB-lite"/>
    </source>
</evidence>
<reference evidence="3" key="2">
    <citation type="submission" date="2015-08" db="UniProtKB">
        <authorList>
            <consortium name="WormBaseParasite"/>
        </authorList>
    </citation>
    <scope>IDENTIFICATION</scope>
</reference>
<feature type="region of interest" description="Disordered" evidence="1">
    <location>
        <begin position="1"/>
        <end position="34"/>
    </location>
</feature>
<dbReference type="WBParaSite" id="SVE_0243700.1">
    <property type="protein sequence ID" value="SVE_0243700.1"/>
    <property type="gene ID" value="SVE_0243700"/>
</dbReference>
<proteinExistence type="predicted"/>
<evidence type="ECO:0000313" key="2">
    <source>
        <dbReference type="Proteomes" id="UP000035680"/>
    </source>
</evidence>
<evidence type="ECO:0000313" key="3">
    <source>
        <dbReference type="WBParaSite" id="SVE_0243700.1"/>
    </source>
</evidence>